<sequence>MAKVDYGNHFTSNTFSLLRSRIIAAQVHQQQGTPVIAVTNASSKSLINCSENQPGNNSSGPAISNSVNDQLECLRWNEEWW</sequence>
<name>A0A5B7EL38_PORTR</name>
<dbReference type="AlphaFoldDB" id="A0A5B7EL38"/>
<accession>A0A5B7EL38</accession>
<gene>
    <name evidence="1" type="ORF">E2C01_027347</name>
</gene>
<comment type="caution">
    <text evidence="1">The sequence shown here is derived from an EMBL/GenBank/DDBJ whole genome shotgun (WGS) entry which is preliminary data.</text>
</comment>
<dbReference type="Proteomes" id="UP000324222">
    <property type="component" value="Unassembled WGS sequence"/>
</dbReference>
<evidence type="ECO:0000313" key="2">
    <source>
        <dbReference type="Proteomes" id="UP000324222"/>
    </source>
</evidence>
<evidence type="ECO:0000313" key="1">
    <source>
        <dbReference type="EMBL" id="MPC33977.1"/>
    </source>
</evidence>
<proteinExistence type="predicted"/>
<protein>
    <submittedName>
        <fullName evidence="1">Uncharacterized protein</fullName>
    </submittedName>
</protein>
<organism evidence="1 2">
    <name type="scientific">Portunus trituberculatus</name>
    <name type="common">Swimming crab</name>
    <name type="synonym">Neptunus trituberculatus</name>
    <dbReference type="NCBI Taxonomy" id="210409"/>
    <lineage>
        <taxon>Eukaryota</taxon>
        <taxon>Metazoa</taxon>
        <taxon>Ecdysozoa</taxon>
        <taxon>Arthropoda</taxon>
        <taxon>Crustacea</taxon>
        <taxon>Multicrustacea</taxon>
        <taxon>Malacostraca</taxon>
        <taxon>Eumalacostraca</taxon>
        <taxon>Eucarida</taxon>
        <taxon>Decapoda</taxon>
        <taxon>Pleocyemata</taxon>
        <taxon>Brachyura</taxon>
        <taxon>Eubrachyura</taxon>
        <taxon>Portunoidea</taxon>
        <taxon>Portunidae</taxon>
        <taxon>Portuninae</taxon>
        <taxon>Portunus</taxon>
    </lineage>
</organism>
<dbReference type="EMBL" id="VSRR010002951">
    <property type="protein sequence ID" value="MPC33977.1"/>
    <property type="molecule type" value="Genomic_DNA"/>
</dbReference>
<reference evidence="1 2" key="1">
    <citation type="submission" date="2019-05" db="EMBL/GenBank/DDBJ databases">
        <title>Another draft genome of Portunus trituberculatus and its Hox gene families provides insights of decapod evolution.</title>
        <authorList>
            <person name="Jeong J.-H."/>
            <person name="Song I."/>
            <person name="Kim S."/>
            <person name="Choi T."/>
            <person name="Kim D."/>
            <person name="Ryu S."/>
            <person name="Kim W."/>
        </authorList>
    </citation>
    <scope>NUCLEOTIDE SEQUENCE [LARGE SCALE GENOMIC DNA]</scope>
    <source>
        <tissue evidence="1">Muscle</tissue>
    </source>
</reference>
<keyword evidence="2" id="KW-1185">Reference proteome</keyword>